<keyword evidence="1" id="KW-0378">Hydrolase</keyword>
<evidence type="ECO:0000256" key="3">
    <source>
        <dbReference type="SAM" id="SignalP"/>
    </source>
</evidence>
<gene>
    <name evidence="5" type="ORF">D3C57_131375</name>
</gene>
<name>A0A0A0N9X5_STRRN</name>
<dbReference type="InterPro" id="IPR048395">
    <property type="entry name" value="Glyco_hydro_31_C"/>
</dbReference>
<organism evidence="5 6">
    <name type="scientific">Streptomyces rapamycinicus (strain ATCC 29253 / DSM 41530 / NRRL 5491 / AYB-994)</name>
    <name type="common">Streptomyces hygroscopicus (strain ATCC 29253)</name>
    <dbReference type="NCBI Taxonomy" id="1343740"/>
    <lineage>
        <taxon>Bacteria</taxon>
        <taxon>Bacillati</taxon>
        <taxon>Actinomycetota</taxon>
        <taxon>Actinomycetes</taxon>
        <taxon>Kitasatosporales</taxon>
        <taxon>Streptomycetaceae</taxon>
        <taxon>Streptomyces</taxon>
        <taxon>Streptomyces violaceusniger group</taxon>
    </lineage>
</organism>
<protein>
    <recommendedName>
        <fullName evidence="4">Glycosyl hydrolase family 31 C-terminal domain-containing protein</fullName>
    </recommendedName>
</protein>
<dbReference type="Gene3D" id="2.60.40.1180">
    <property type="entry name" value="Golgi alpha-mannosidase II"/>
    <property type="match status" value="1"/>
</dbReference>
<dbReference type="Gene3D" id="3.20.20.80">
    <property type="entry name" value="Glycosidases"/>
    <property type="match status" value="1"/>
</dbReference>
<feature type="signal peptide" evidence="3">
    <location>
        <begin position="1"/>
        <end position="29"/>
    </location>
</feature>
<dbReference type="GO" id="GO:0016798">
    <property type="term" value="F:hydrolase activity, acting on glycosyl bonds"/>
    <property type="evidence" value="ECO:0007669"/>
    <property type="project" value="UniProtKB-KW"/>
</dbReference>
<dbReference type="EMBL" id="QYCY01000002">
    <property type="protein sequence ID" value="RLV73819.1"/>
    <property type="molecule type" value="Genomic_DNA"/>
</dbReference>
<dbReference type="InterPro" id="IPR013780">
    <property type="entry name" value="Glyco_hydro_b"/>
</dbReference>
<sequence>MSGVSRTLRRCSAALALAAPLLGAAPAAAATGPITLATPGYELRMATDRLTLTTVRAGRTVLATAAVAFRFRIGADWHLAAARRLHRKAVLVRWAQAASLMPLMYASTSPTGVRDATSGEWVGYDRETVGLYPAAIATHDRLAPYIWDQVRNTVKTGDPIMRPLFFDFPEDERSYTVSDEWMLGPAVLAAPKLDEGATRDIFLPSGVWRDVGRGTVIHGPVTLKDCAAPLGITPAFVNLKANGAAKALKALHHAS</sequence>
<dbReference type="Proteomes" id="UP000281594">
    <property type="component" value="Unassembled WGS sequence"/>
</dbReference>
<proteinExistence type="predicted"/>
<dbReference type="STRING" id="1343740.M271_12225"/>
<evidence type="ECO:0000313" key="5">
    <source>
        <dbReference type="EMBL" id="RLV73819.1"/>
    </source>
</evidence>
<dbReference type="HOGENOM" id="CLU_1089570_0_0_11"/>
<dbReference type="PANTHER" id="PTHR43053:SF4">
    <property type="entry name" value="MYOGENESIS-REGULATING GLYCOSIDASE"/>
    <property type="match status" value="1"/>
</dbReference>
<keyword evidence="2" id="KW-0326">Glycosidase</keyword>
<dbReference type="eggNOG" id="COG1501">
    <property type="taxonomic scope" value="Bacteria"/>
</dbReference>
<feature type="domain" description="Glycosyl hydrolase family 31 C-terminal" evidence="4">
    <location>
        <begin position="157"/>
        <end position="237"/>
    </location>
</feature>
<dbReference type="Pfam" id="PF21365">
    <property type="entry name" value="Glyco_hydro_31_3rd"/>
    <property type="match status" value="1"/>
</dbReference>
<dbReference type="InterPro" id="IPR050985">
    <property type="entry name" value="Alpha-glycosidase_related"/>
</dbReference>
<accession>A0A0A0N9X5</accession>
<dbReference type="KEGG" id="src:M271_12225"/>
<comment type="caution">
    <text evidence="5">The sequence shown here is derived from an EMBL/GenBank/DDBJ whole genome shotgun (WGS) entry which is preliminary data.</text>
</comment>
<reference evidence="5 6" key="1">
    <citation type="journal article" date="2018" name="J. Biol. Chem.">
        <title>Discovery of the actinoplanic acid pathway in Streptomyces rapamycinicus reveals a genetically conserved synergism with rapamycin.</title>
        <authorList>
            <person name="Mrak P."/>
            <person name="Krastel P."/>
            <person name="Pivk Lukancic P."/>
            <person name="Tao J."/>
            <person name="Pistorius D."/>
            <person name="Moore C.M."/>
        </authorList>
    </citation>
    <scope>NUCLEOTIDE SEQUENCE [LARGE SCALE GENOMIC DNA]</scope>
    <source>
        <strain evidence="5 6">NRRL 5491</strain>
    </source>
</reference>
<evidence type="ECO:0000259" key="4">
    <source>
        <dbReference type="Pfam" id="PF21365"/>
    </source>
</evidence>
<evidence type="ECO:0000256" key="1">
    <source>
        <dbReference type="ARBA" id="ARBA00022801"/>
    </source>
</evidence>
<evidence type="ECO:0000313" key="6">
    <source>
        <dbReference type="Proteomes" id="UP000281594"/>
    </source>
</evidence>
<dbReference type="SUPFAM" id="SSF51011">
    <property type="entry name" value="Glycosyl hydrolase domain"/>
    <property type="match status" value="1"/>
</dbReference>
<feature type="chain" id="PRO_5030003363" description="Glycosyl hydrolase family 31 C-terminal domain-containing protein" evidence="3">
    <location>
        <begin position="30"/>
        <end position="255"/>
    </location>
</feature>
<dbReference type="PANTHER" id="PTHR43053">
    <property type="entry name" value="GLYCOSIDASE FAMILY 31"/>
    <property type="match status" value="1"/>
</dbReference>
<evidence type="ECO:0000256" key="2">
    <source>
        <dbReference type="ARBA" id="ARBA00023295"/>
    </source>
</evidence>
<dbReference type="AlphaFoldDB" id="A0A0A0N9X5"/>
<keyword evidence="3" id="KW-0732">Signal</keyword>